<dbReference type="SUPFAM" id="SSF51261">
    <property type="entry name" value="Duplicated hybrid motif"/>
    <property type="match status" value="1"/>
</dbReference>
<dbReference type="InterPro" id="IPR011055">
    <property type="entry name" value="Dup_hybrid_motif"/>
</dbReference>
<evidence type="ECO:0000313" key="5">
    <source>
        <dbReference type="Proteomes" id="UP000178603"/>
    </source>
</evidence>
<keyword evidence="2" id="KW-0812">Transmembrane</keyword>
<dbReference type="AlphaFoldDB" id="A0A1F8ATS5"/>
<dbReference type="PANTHER" id="PTHR21666">
    <property type="entry name" value="PEPTIDASE-RELATED"/>
    <property type="match status" value="1"/>
</dbReference>
<evidence type="ECO:0000256" key="1">
    <source>
        <dbReference type="SAM" id="MobiDB-lite"/>
    </source>
</evidence>
<comment type="caution">
    <text evidence="4">The sequence shown here is derived from an EMBL/GenBank/DDBJ whole genome shotgun (WGS) entry which is preliminary data.</text>
</comment>
<dbReference type="Gene3D" id="2.70.70.10">
    <property type="entry name" value="Glucose Permease (Domain IIA)"/>
    <property type="match status" value="1"/>
</dbReference>
<protein>
    <recommendedName>
        <fullName evidence="3">M23ase beta-sheet core domain-containing protein</fullName>
    </recommendedName>
</protein>
<organism evidence="4 5">
    <name type="scientific">Candidatus Woesebacteria bacterium RIFCSPHIGHO2_12_FULL_41_24</name>
    <dbReference type="NCBI Taxonomy" id="1802510"/>
    <lineage>
        <taxon>Bacteria</taxon>
        <taxon>Candidatus Woeseibacteriota</taxon>
    </lineage>
</organism>
<feature type="transmembrane region" description="Helical" evidence="2">
    <location>
        <begin position="119"/>
        <end position="142"/>
    </location>
</feature>
<reference evidence="4 5" key="1">
    <citation type="journal article" date="2016" name="Nat. Commun.">
        <title>Thousands of microbial genomes shed light on interconnected biogeochemical processes in an aquifer system.</title>
        <authorList>
            <person name="Anantharaman K."/>
            <person name="Brown C.T."/>
            <person name="Hug L.A."/>
            <person name="Sharon I."/>
            <person name="Castelle C.J."/>
            <person name="Probst A.J."/>
            <person name="Thomas B.C."/>
            <person name="Singh A."/>
            <person name="Wilkins M.J."/>
            <person name="Karaoz U."/>
            <person name="Brodie E.L."/>
            <person name="Williams K.H."/>
            <person name="Hubbard S.S."/>
            <person name="Banfield J.F."/>
        </authorList>
    </citation>
    <scope>NUCLEOTIDE SEQUENCE [LARGE SCALE GENOMIC DNA]</scope>
</reference>
<sequence>MAEEQKQQKSAAGDLAGQAAGKGVKSLGKNLASNASKAAANAAKAVKMGTQAAKVAATAASAAATAGLALAAAAIQAAVEKLVGKMKKEHIAAAILAPFLAIIGAFLAIPLAILGTVAIAILALIVLVPSISFIINSGAYIVPPYTGGVLQAPGNVESPYIRVIKTAEPRVLTNDQLPYPVQYTIQITAKQGALTNITYNNECSVIWDNNRGTPPGCPSASIPDPPDAIPAGTTFTFTYTMTFTLPPTDYTDTLVVDVFTVSADAPVGTSTNRSTASGTATVRIGNPPDECPGPWPVRQGLRISQGPGPQHYPSESVDVPPAGLQVVATHSGVASVGWEGAGYGNYVRISSICNGVRFWSTYAHLEVVTAQNGVIKLGDPIGISGATGGGARGAHIHYDFGGLRMWEPNIYRPQGISSESAFRGCVDSAGVGLCGYVP</sequence>
<keyword evidence="2" id="KW-1133">Transmembrane helix</keyword>
<dbReference type="PANTHER" id="PTHR21666:SF270">
    <property type="entry name" value="MUREIN HYDROLASE ACTIVATOR ENVC"/>
    <property type="match status" value="1"/>
</dbReference>
<evidence type="ECO:0000259" key="3">
    <source>
        <dbReference type="Pfam" id="PF01551"/>
    </source>
</evidence>
<dbReference type="Proteomes" id="UP000178603">
    <property type="component" value="Unassembled WGS sequence"/>
</dbReference>
<dbReference type="Pfam" id="PF01551">
    <property type="entry name" value="Peptidase_M23"/>
    <property type="match status" value="1"/>
</dbReference>
<keyword evidence="2" id="KW-0472">Membrane</keyword>
<feature type="region of interest" description="Disordered" evidence="1">
    <location>
        <begin position="269"/>
        <end position="289"/>
    </location>
</feature>
<dbReference type="CDD" id="cd12797">
    <property type="entry name" value="M23_peptidase"/>
    <property type="match status" value="1"/>
</dbReference>
<gene>
    <name evidence="4" type="ORF">A3E44_04420</name>
</gene>
<accession>A0A1F8ATS5</accession>
<evidence type="ECO:0000256" key="2">
    <source>
        <dbReference type="SAM" id="Phobius"/>
    </source>
</evidence>
<dbReference type="InterPro" id="IPR050570">
    <property type="entry name" value="Cell_wall_metabolism_enzyme"/>
</dbReference>
<name>A0A1F8ATS5_9BACT</name>
<feature type="transmembrane region" description="Helical" evidence="2">
    <location>
        <begin position="91"/>
        <end position="113"/>
    </location>
</feature>
<dbReference type="InterPro" id="IPR016047">
    <property type="entry name" value="M23ase_b-sheet_dom"/>
</dbReference>
<feature type="domain" description="M23ase beta-sheet core" evidence="3">
    <location>
        <begin position="321"/>
        <end position="400"/>
    </location>
</feature>
<feature type="compositionally biased region" description="Polar residues" evidence="1">
    <location>
        <begin position="269"/>
        <end position="280"/>
    </location>
</feature>
<proteinExistence type="predicted"/>
<dbReference type="GO" id="GO:0004222">
    <property type="term" value="F:metalloendopeptidase activity"/>
    <property type="evidence" value="ECO:0007669"/>
    <property type="project" value="TreeGrafter"/>
</dbReference>
<feature type="transmembrane region" description="Helical" evidence="2">
    <location>
        <begin position="55"/>
        <end position="79"/>
    </location>
</feature>
<evidence type="ECO:0000313" key="4">
    <source>
        <dbReference type="EMBL" id="OGM55136.1"/>
    </source>
</evidence>
<dbReference type="EMBL" id="MGGW01000005">
    <property type="protein sequence ID" value="OGM55136.1"/>
    <property type="molecule type" value="Genomic_DNA"/>
</dbReference>